<reference evidence="9 10" key="1">
    <citation type="submission" date="2023-06" db="EMBL/GenBank/DDBJ databases">
        <title>Five Gram-positive bacteria isolated from mangrove sediments in Shenzhen, Guangdong, China.</title>
        <authorList>
            <person name="Yu S."/>
            <person name="Zheng W."/>
            <person name="Huang Y."/>
        </authorList>
    </citation>
    <scope>NUCLEOTIDE SEQUENCE [LARGE SCALE GENOMIC DNA]</scope>
    <source>
        <strain evidence="9 10">SaN35-3</strain>
    </source>
</reference>
<accession>A0ABY9JTL0</accession>
<evidence type="ECO:0000256" key="1">
    <source>
        <dbReference type="ARBA" id="ARBA00004651"/>
    </source>
</evidence>
<evidence type="ECO:0000313" key="10">
    <source>
        <dbReference type="Proteomes" id="UP001197974"/>
    </source>
</evidence>
<dbReference type="InterPro" id="IPR019264">
    <property type="entry name" value="DUF2179"/>
</dbReference>
<keyword evidence="10" id="KW-1185">Reference proteome</keyword>
<evidence type="ECO:0000259" key="7">
    <source>
        <dbReference type="Pfam" id="PF10035"/>
    </source>
</evidence>
<feature type="domain" description="DUF5698" evidence="8">
    <location>
        <begin position="19"/>
        <end position="76"/>
    </location>
</feature>
<evidence type="ECO:0000256" key="2">
    <source>
        <dbReference type="ARBA" id="ARBA00022475"/>
    </source>
</evidence>
<gene>
    <name evidence="9" type="ORF">LC087_12970</name>
</gene>
<sequence>MIDILLILLLQLVFVPIYTLRTIFLVKNVTILAALLGVVEMLIYVFGLSLVFSDDASVLSMIVYAVGFGLGIPLGTKIEEKLAIGYINVTINTMDRNQELIDTLRSNGFGVTIYVGEGRDSSRIRMDILTKRNKESKLIDMIEQFEPRAFIISYEPRTFKGGFILERMKKSNRGKAKKKSE</sequence>
<dbReference type="Pfam" id="PF10035">
    <property type="entry name" value="DUF2179"/>
    <property type="match status" value="1"/>
</dbReference>
<keyword evidence="2 6" id="KW-1003">Cell membrane</keyword>
<evidence type="ECO:0000256" key="3">
    <source>
        <dbReference type="ARBA" id="ARBA00022692"/>
    </source>
</evidence>
<protein>
    <recommendedName>
        <fullName evidence="6">UPF0316 protein LC087_12970</fullName>
    </recommendedName>
</protein>
<dbReference type="HAMAP" id="MF_01515">
    <property type="entry name" value="UPF0316"/>
    <property type="match status" value="1"/>
</dbReference>
<keyword evidence="5 6" id="KW-0472">Membrane</keyword>
<keyword evidence="3 6" id="KW-0812">Transmembrane</keyword>
<dbReference type="InterPro" id="IPR022930">
    <property type="entry name" value="UPF0316"/>
</dbReference>
<proteinExistence type="inferred from homology"/>
<dbReference type="RefSeq" id="WP_226541239.1">
    <property type="nucleotide sequence ID" value="NZ_CP129013.1"/>
</dbReference>
<dbReference type="PANTHER" id="PTHR40060">
    <property type="entry name" value="UPF0316 PROTEIN YEBE"/>
    <property type="match status" value="1"/>
</dbReference>
<dbReference type="PANTHER" id="PTHR40060:SF1">
    <property type="entry name" value="UPF0316 PROTEIN YEBE"/>
    <property type="match status" value="1"/>
</dbReference>
<feature type="transmembrane region" description="Helical" evidence="6">
    <location>
        <begin position="29"/>
        <end position="51"/>
    </location>
</feature>
<evidence type="ECO:0000256" key="6">
    <source>
        <dbReference type="HAMAP-Rule" id="MF_01515"/>
    </source>
</evidence>
<dbReference type="Proteomes" id="UP001197974">
    <property type="component" value="Chromosome"/>
</dbReference>
<keyword evidence="4 6" id="KW-1133">Transmembrane helix</keyword>
<evidence type="ECO:0000313" key="9">
    <source>
        <dbReference type="EMBL" id="WLR41762.1"/>
    </source>
</evidence>
<organism evidence="9 10">
    <name type="scientific">Bacillus carboniphilus</name>
    <dbReference type="NCBI Taxonomy" id="86663"/>
    <lineage>
        <taxon>Bacteria</taxon>
        <taxon>Bacillati</taxon>
        <taxon>Bacillota</taxon>
        <taxon>Bacilli</taxon>
        <taxon>Bacillales</taxon>
        <taxon>Bacillaceae</taxon>
        <taxon>Bacillus</taxon>
    </lineage>
</organism>
<dbReference type="InterPro" id="IPR044035">
    <property type="entry name" value="DUF5698"/>
</dbReference>
<evidence type="ECO:0000259" key="8">
    <source>
        <dbReference type="Pfam" id="PF18955"/>
    </source>
</evidence>
<comment type="subcellular location">
    <subcellularLocation>
        <location evidence="1 6">Cell membrane</location>
        <topology evidence="1 6">Multi-pass membrane protein</topology>
    </subcellularLocation>
</comment>
<dbReference type="NCBIfam" id="NF003194">
    <property type="entry name" value="PRK04164.1-5"/>
    <property type="match status" value="1"/>
</dbReference>
<dbReference type="CDD" id="cd16381">
    <property type="entry name" value="YitT_C_like_1"/>
    <property type="match status" value="1"/>
</dbReference>
<name>A0ABY9JTL0_9BACI</name>
<comment type="similarity">
    <text evidence="6">Belongs to the UPF0316 family.</text>
</comment>
<evidence type="ECO:0000256" key="5">
    <source>
        <dbReference type="ARBA" id="ARBA00023136"/>
    </source>
</evidence>
<feature type="domain" description="DUF2179" evidence="7">
    <location>
        <begin position="109"/>
        <end position="161"/>
    </location>
</feature>
<evidence type="ECO:0000256" key="4">
    <source>
        <dbReference type="ARBA" id="ARBA00022989"/>
    </source>
</evidence>
<dbReference type="Pfam" id="PF18955">
    <property type="entry name" value="DUF5698"/>
    <property type="match status" value="1"/>
</dbReference>
<feature type="transmembrane region" description="Helical" evidence="6">
    <location>
        <begin position="58"/>
        <end position="76"/>
    </location>
</feature>
<dbReference type="EMBL" id="CP129013">
    <property type="protein sequence ID" value="WLR41762.1"/>
    <property type="molecule type" value="Genomic_DNA"/>
</dbReference>